<dbReference type="GeneID" id="112279051"/>
<dbReference type="EnsemblPlants" id="Pp3c2_30150V3.3">
    <property type="protein sequence ID" value="Pp3c2_30150V3.3"/>
    <property type="gene ID" value="Pp3c2_30150"/>
</dbReference>
<dbReference type="Gene3D" id="3.40.50.11350">
    <property type="match status" value="1"/>
</dbReference>
<evidence type="ECO:0000313" key="3">
    <source>
        <dbReference type="EnsemblPlants" id="Pp3c2_30150V3.3"/>
    </source>
</evidence>
<sequence>MACHRITKRHCITSNTGQSQALEWVLGLSEAPTSKLHLVLCLTLLVLVAICFISLEFRFLGAGPRVSRSGIANSVVQRRDVGERRYLYWGPGIDCPGKYCVQCGGLGHQESSLRCALEEALFLNRTFVLPSTMCIAKEHNNAKLPQLREDQCRLELNRCSMAALYDLVLMSQTVPVIASNSKEWHDIFLRKDTVFVQVEGIKREELKHKEMFRQAHVVNRTANKQAWFMECKNRHNQSAIMLSYSFLQTMVAPPLRAAAELIKEELKDYDALHVRRGDKVKVHKAKSGALRTMYAHLDNDTQPEAILKRIKPWIPAGRTLYIATDERQVHYFDKLFSKYRVMKAKNFSSILDTVVHNNYQLFIVERLVLMGAKTLVNTWKENADDLSLSDETKKKLHRWEHAVNSS</sequence>
<dbReference type="AlphaFoldDB" id="A0A7I4D3V0"/>
<dbReference type="GO" id="GO:0005794">
    <property type="term" value="C:Golgi apparatus"/>
    <property type="evidence" value="ECO:0000318"/>
    <property type="project" value="GO_Central"/>
</dbReference>
<protein>
    <recommendedName>
        <fullName evidence="2">DUF7075 domain-containing protein</fullName>
    </recommendedName>
</protein>
<proteinExistence type="predicted"/>
<dbReference type="GO" id="GO:0016757">
    <property type="term" value="F:glycosyltransferase activity"/>
    <property type="evidence" value="ECO:0007669"/>
    <property type="project" value="UniProtKB-KW"/>
</dbReference>
<dbReference type="PANTHER" id="PTHR31469:SF8">
    <property type="entry name" value="OS07G0641000 PROTEIN"/>
    <property type="match status" value="1"/>
</dbReference>
<dbReference type="InterPro" id="IPR055503">
    <property type="entry name" value="DUF7075"/>
</dbReference>
<name>A0A7I4D3V0_PHYPA</name>
<dbReference type="Pfam" id="PF23272">
    <property type="entry name" value="DUF7075"/>
    <property type="match status" value="1"/>
</dbReference>
<evidence type="ECO:0000313" key="4">
    <source>
        <dbReference type="Proteomes" id="UP000006727"/>
    </source>
</evidence>
<dbReference type="GO" id="GO:0006004">
    <property type="term" value="P:fucose metabolic process"/>
    <property type="evidence" value="ECO:0007669"/>
    <property type="project" value="UniProtKB-KW"/>
</dbReference>
<evidence type="ECO:0000259" key="2">
    <source>
        <dbReference type="Pfam" id="PF23272"/>
    </source>
</evidence>
<evidence type="ECO:0000256" key="1">
    <source>
        <dbReference type="SAM" id="Phobius"/>
    </source>
</evidence>
<dbReference type="Proteomes" id="UP000006727">
    <property type="component" value="Chromosome 2"/>
</dbReference>
<reference evidence="3" key="3">
    <citation type="submission" date="2020-12" db="UniProtKB">
        <authorList>
            <consortium name="EnsemblPlants"/>
        </authorList>
    </citation>
    <scope>IDENTIFICATION</scope>
</reference>
<dbReference type="EMBL" id="ABEU02000002">
    <property type="status" value="NOT_ANNOTATED_CDS"/>
    <property type="molecule type" value="Genomic_DNA"/>
</dbReference>
<feature type="transmembrane region" description="Helical" evidence="1">
    <location>
        <begin position="36"/>
        <end position="55"/>
    </location>
</feature>
<organism evidence="3 4">
    <name type="scientific">Physcomitrium patens</name>
    <name type="common">Spreading-leaved earth moss</name>
    <name type="synonym">Physcomitrella patens</name>
    <dbReference type="NCBI Taxonomy" id="3218"/>
    <lineage>
        <taxon>Eukaryota</taxon>
        <taxon>Viridiplantae</taxon>
        <taxon>Streptophyta</taxon>
        <taxon>Embryophyta</taxon>
        <taxon>Bryophyta</taxon>
        <taxon>Bryophytina</taxon>
        <taxon>Bryopsida</taxon>
        <taxon>Funariidae</taxon>
        <taxon>Funariales</taxon>
        <taxon>Funariaceae</taxon>
        <taxon>Physcomitrium</taxon>
    </lineage>
</organism>
<keyword evidence="1" id="KW-0812">Transmembrane</keyword>
<dbReference type="FunFam" id="3.40.50.11350:FF:000006">
    <property type="entry name" value="Calcium ion binding"/>
    <property type="match status" value="1"/>
</dbReference>
<dbReference type="Gramene" id="Pp3c2_30150V3.3">
    <property type="protein sequence ID" value="Pp3c2_30150V3.3"/>
    <property type="gene ID" value="Pp3c2_30150"/>
</dbReference>
<accession>A0A7I4D3V0</accession>
<dbReference type="RefSeq" id="XP_024368882.1">
    <property type="nucleotide sequence ID" value="XM_024513114.2"/>
</dbReference>
<dbReference type="KEGG" id="ppp:112279051"/>
<keyword evidence="1" id="KW-1133">Transmembrane helix</keyword>
<reference evidence="3 4" key="2">
    <citation type="journal article" date="2018" name="Plant J.">
        <title>The Physcomitrella patens chromosome-scale assembly reveals moss genome structure and evolution.</title>
        <authorList>
            <person name="Lang D."/>
            <person name="Ullrich K.K."/>
            <person name="Murat F."/>
            <person name="Fuchs J."/>
            <person name="Jenkins J."/>
            <person name="Haas F.B."/>
            <person name="Piednoel M."/>
            <person name="Gundlach H."/>
            <person name="Van Bel M."/>
            <person name="Meyberg R."/>
            <person name="Vives C."/>
            <person name="Morata J."/>
            <person name="Symeonidi A."/>
            <person name="Hiss M."/>
            <person name="Muchero W."/>
            <person name="Kamisugi Y."/>
            <person name="Saleh O."/>
            <person name="Blanc G."/>
            <person name="Decker E.L."/>
            <person name="van Gessel N."/>
            <person name="Grimwood J."/>
            <person name="Hayes R.D."/>
            <person name="Graham S.W."/>
            <person name="Gunter L.E."/>
            <person name="McDaniel S.F."/>
            <person name="Hoernstein S.N.W."/>
            <person name="Larsson A."/>
            <person name="Li F.W."/>
            <person name="Perroud P.F."/>
            <person name="Phillips J."/>
            <person name="Ranjan P."/>
            <person name="Rokshar D.S."/>
            <person name="Rothfels C.J."/>
            <person name="Schneider L."/>
            <person name="Shu S."/>
            <person name="Stevenson D.W."/>
            <person name="Thummler F."/>
            <person name="Tillich M."/>
            <person name="Villarreal Aguilar J.C."/>
            <person name="Widiez T."/>
            <person name="Wong G.K."/>
            <person name="Wymore A."/>
            <person name="Zhang Y."/>
            <person name="Zimmer A.D."/>
            <person name="Quatrano R.S."/>
            <person name="Mayer K.F.X."/>
            <person name="Goodstein D."/>
            <person name="Casacuberta J.M."/>
            <person name="Vandepoele K."/>
            <person name="Reski R."/>
            <person name="Cuming A.C."/>
            <person name="Tuskan G.A."/>
            <person name="Maumus F."/>
            <person name="Salse J."/>
            <person name="Schmutz J."/>
            <person name="Rensing S.A."/>
        </authorList>
    </citation>
    <scope>NUCLEOTIDE SEQUENCE [LARGE SCALE GENOMIC DNA]</scope>
    <source>
        <strain evidence="3 4">cv. Gransden 2004</strain>
    </source>
</reference>
<dbReference type="OrthoDB" id="1903705at2759"/>
<reference evidence="3 4" key="1">
    <citation type="journal article" date="2008" name="Science">
        <title>The Physcomitrella genome reveals evolutionary insights into the conquest of land by plants.</title>
        <authorList>
            <person name="Rensing S."/>
            <person name="Lang D."/>
            <person name="Zimmer A."/>
            <person name="Terry A."/>
            <person name="Salamov A."/>
            <person name="Shapiro H."/>
            <person name="Nishiyama T."/>
            <person name="Perroud P.-F."/>
            <person name="Lindquist E."/>
            <person name="Kamisugi Y."/>
            <person name="Tanahashi T."/>
            <person name="Sakakibara K."/>
            <person name="Fujita T."/>
            <person name="Oishi K."/>
            <person name="Shin-I T."/>
            <person name="Kuroki Y."/>
            <person name="Toyoda A."/>
            <person name="Suzuki Y."/>
            <person name="Hashimoto A."/>
            <person name="Yamaguchi K."/>
            <person name="Sugano A."/>
            <person name="Kohara Y."/>
            <person name="Fujiyama A."/>
            <person name="Anterola A."/>
            <person name="Aoki S."/>
            <person name="Ashton N."/>
            <person name="Barbazuk W.B."/>
            <person name="Barker E."/>
            <person name="Bennetzen J."/>
            <person name="Bezanilla M."/>
            <person name="Blankenship R."/>
            <person name="Cho S.H."/>
            <person name="Dutcher S."/>
            <person name="Estelle M."/>
            <person name="Fawcett J.A."/>
            <person name="Gundlach H."/>
            <person name="Hanada K."/>
            <person name="Heyl A."/>
            <person name="Hicks K.A."/>
            <person name="Hugh J."/>
            <person name="Lohr M."/>
            <person name="Mayer K."/>
            <person name="Melkozernov A."/>
            <person name="Murata T."/>
            <person name="Nelson D."/>
            <person name="Pils B."/>
            <person name="Prigge M."/>
            <person name="Reiss B."/>
            <person name="Renner T."/>
            <person name="Rombauts S."/>
            <person name="Rushton P."/>
            <person name="Sanderfoot A."/>
            <person name="Schween G."/>
            <person name="Shiu S.-H."/>
            <person name="Stueber K."/>
            <person name="Theodoulou F.L."/>
            <person name="Tu H."/>
            <person name="Van de Peer Y."/>
            <person name="Verrier P.J."/>
            <person name="Waters E."/>
            <person name="Wood A."/>
            <person name="Yang L."/>
            <person name="Cove D."/>
            <person name="Cuming A."/>
            <person name="Hasebe M."/>
            <person name="Lucas S."/>
            <person name="Mishler D.B."/>
            <person name="Reski R."/>
            <person name="Grigoriev I."/>
            <person name="Quatrano R.S."/>
            <person name="Boore J.L."/>
        </authorList>
    </citation>
    <scope>NUCLEOTIDE SEQUENCE [LARGE SCALE GENOMIC DNA]</scope>
    <source>
        <strain evidence="3 4">cv. Gransden 2004</strain>
    </source>
</reference>
<gene>
    <name evidence="3" type="primary">LOC112279051</name>
</gene>
<feature type="domain" description="DUF7075" evidence="2">
    <location>
        <begin position="102"/>
        <end position="156"/>
    </location>
</feature>
<dbReference type="PANTHER" id="PTHR31469">
    <property type="entry name" value="OS07G0633600 PROTEIN"/>
    <property type="match status" value="1"/>
</dbReference>
<dbReference type="InParanoid" id="A0A7I4D3V0"/>
<dbReference type="FunCoup" id="A0A7I4D3V0">
    <property type="interactions" value="2454"/>
</dbReference>
<keyword evidence="1" id="KW-0472">Membrane</keyword>
<keyword evidence="4" id="KW-1185">Reference proteome</keyword>